<reference evidence="1 2" key="1">
    <citation type="journal article" date="2016" name="Genome Announc.">
        <title>Draft Whole-Genome Sequence of Trichoderma gamsii T6085, a Promising Biocontrol Agent of Fusarium Head Blight on Wheat.</title>
        <authorList>
            <person name="Baroncelli R."/>
            <person name="Zapparata A."/>
            <person name="Piaggeschi G."/>
            <person name="Sarrocco S."/>
            <person name="Vannacci G."/>
        </authorList>
    </citation>
    <scope>NUCLEOTIDE SEQUENCE [LARGE SCALE GENOMIC DNA]</scope>
    <source>
        <strain evidence="1 2">T6085</strain>
    </source>
</reference>
<evidence type="ECO:0000313" key="2">
    <source>
        <dbReference type="Proteomes" id="UP000054821"/>
    </source>
</evidence>
<comment type="caution">
    <text evidence="1">The sequence shown here is derived from an EMBL/GenBank/DDBJ whole genome shotgun (WGS) entry which is preliminary data.</text>
</comment>
<dbReference type="RefSeq" id="XP_024405664.1">
    <property type="nucleotide sequence ID" value="XM_024549631.1"/>
</dbReference>
<gene>
    <name evidence="1" type="ORF">TGAM01_v205392</name>
</gene>
<dbReference type="Proteomes" id="UP000054821">
    <property type="component" value="Unassembled WGS sequence"/>
</dbReference>
<name>A0A2P4ZNU1_9HYPO</name>
<proteinExistence type="predicted"/>
<evidence type="ECO:0000313" key="1">
    <source>
        <dbReference type="EMBL" id="PON25955.1"/>
    </source>
</evidence>
<dbReference type="GeneID" id="29987906"/>
<dbReference type="EMBL" id="JPDN02000016">
    <property type="protein sequence ID" value="PON25955.1"/>
    <property type="molecule type" value="Genomic_DNA"/>
</dbReference>
<dbReference type="AlphaFoldDB" id="A0A2P4ZNU1"/>
<protein>
    <submittedName>
        <fullName evidence="1">Uncharacterized protein</fullName>
    </submittedName>
</protein>
<sequence>MEMLPVKGCVEITSIDFFNPTKKTVDLHAGIKFGPDVDLGWTSSTTVSLHYGSLLVGEVKFNDTYIKPNESNETTLTLTKFEIWKNSTKVELLFSQAYFILEQNGCTLAKLGGVLNITSWEERKEVGVEGSIPSDTTLNGKAILKGVGVEDEDRHSWYIHAIRLFEMEVDLDAIIYGERYSPRE</sequence>
<organism evidence="1 2">
    <name type="scientific">Trichoderma gamsii</name>
    <dbReference type="NCBI Taxonomy" id="398673"/>
    <lineage>
        <taxon>Eukaryota</taxon>
        <taxon>Fungi</taxon>
        <taxon>Dikarya</taxon>
        <taxon>Ascomycota</taxon>
        <taxon>Pezizomycotina</taxon>
        <taxon>Sordariomycetes</taxon>
        <taxon>Hypocreomycetidae</taxon>
        <taxon>Hypocreales</taxon>
        <taxon>Hypocreaceae</taxon>
        <taxon>Trichoderma</taxon>
    </lineage>
</organism>
<keyword evidence="2" id="KW-1185">Reference proteome</keyword>
<accession>A0A2P4ZNU1</accession>